<dbReference type="Proteomes" id="UP000253090">
    <property type="component" value="Unassembled WGS sequence"/>
</dbReference>
<dbReference type="EMBL" id="QPJW01000009">
    <property type="protein sequence ID" value="RCX17402.1"/>
    <property type="molecule type" value="Genomic_DNA"/>
</dbReference>
<organism evidence="1 2">
    <name type="scientific">Fontibacillus phaseoli</name>
    <dbReference type="NCBI Taxonomy" id="1416533"/>
    <lineage>
        <taxon>Bacteria</taxon>
        <taxon>Bacillati</taxon>
        <taxon>Bacillota</taxon>
        <taxon>Bacilli</taxon>
        <taxon>Bacillales</taxon>
        <taxon>Paenibacillaceae</taxon>
        <taxon>Fontibacillus</taxon>
    </lineage>
</organism>
<keyword evidence="2" id="KW-1185">Reference proteome</keyword>
<accession>A0A369B7A2</accession>
<evidence type="ECO:0000313" key="1">
    <source>
        <dbReference type="EMBL" id="RCX17402.1"/>
    </source>
</evidence>
<name>A0A369B7A2_9BACL</name>
<reference evidence="1 2" key="1">
    <citation type="submission" date="2018-07" db="EMBL/GenBank/DDBJ databases">
        <title>Genomic Encyclopedia of Type Strains, Phase III (KMG-III): the genomes of soil and plant-associated and newly described type strains.</title>
        <authorList>
            <person name="Whitman W."/>
        </authorList>
    </citation>
    <scope>NUCLEOTIDE SEQUENCE [LARGE SCALE GENOMIC DNA]</scope>
    <source>
        <strain evidence="1 2">CECT 8333</strain>
    </source>
</reference>
<dbReference type="AlphaFoldDB" id="A0A369B7A2"/>
<evidence type="ECO:0000313" key="2">
    <source>
        <dbReference type="Proteomes" id="UP000253090"/>
    </source>
</evidence>
<gene>
    <name evidence="1" type="ORF">DFP94_109126</name>
</gene>
<sequence length="63" mass="7117">MAVQILAVRRFISAPLFLFMASLPSFELFQWGTKGAVICVLSLDKLPYIVGYCPIKRIASIRR</sequence>
<comment type="caution">
    <text evidence="1">The sequence shown here is derived from an EMBL/GenBank/DDBJ whole genome shotgun (WGS) entry which is preliminary data.</text>
</comment>
<proteinExistence type="predicted"/>
<protein>
    <submittedName>
        <fullName evidence="1">Uncharacterized protein</fullName>
    </submittedName>
</protein>